<dbReference type="AlphaFoldDB" id="A0A4Y7QK58"/>
<accession>A0A4Y7QK58</accession>
<protein>
    <submittedName>
        <fullName evidence="1">Uncharacterized protein</fullName>
    </submittedName>
</protein>
<dbReference type="Proteomes" id="UP000294933">
    <property type="component" value="Unassembled WGS sequence"/>
</dbReference>
<organism evidence="1 2">
    <name type="scientific">Rickenella mellea</name>
    <dbReference type="NCBI Taxonomy" id="50990"/>
    <lineage>
        <taxon>Eukaryota</taxon>
        <taxon>Fungi</taxon>
        <taxon>Dikarya</taxon>
        <taxon>Basidiomycota</taxon>
        <taxon>Agaricomycotina</taxon>
        <taxon>Agaricomycetes</taxon>
        <taxon>Hymenochaetales</taxon>
        <taxon>Rickenellaceae</taxon>
        <taxon>Rickenella</taxon>
    </lineage>
</organism>
<proteinExistence type="predicted"/>
<reference evidence="1 2" key="1">
    <citation type="submission" date="2018-06" db="EMBL/GenBank/DDBJ databases">
        <title>A transcriptomic atlas of mushroom development highlights an independent origin of complex multicellularity.</title>
        <authorList>
            <consortium name="DOE Joint Genome Institute"/>
            <person name="Krizsan K."/>
            <person name="Almasi E."/>
            <person name="Merenyi Z."/>
            <person name="Sahu N."/>
            <person name="Viragh M."/>
            <person name="Koszo T."/>
            <person name="Mondo S."/>
            <person name="Kiss B."/>
            <person name="Balint B."/>
            <person name="Kues U."/>
            <person name="Barry K."/>
            <person name="Hegedus J.C."/>
            <person name="Henrissat B."/>
            <person name="Johnson J."/>
            <person name="Lipzen A."/>
            <person name="Ohm R."/>
            <person name="Nagy I."/>
            <person name="Pangilinan J."/>
            <person name="Yan J."/>
            <person name="Xiong Y."/>
            <person name="Grigoriev I.V."/>
            <person name="Hibbett D.S."/>
            <person name="Nagy L.G."/>
        </authorList>
    </citation>
    <scope>NUCLEOTIDE SEQUENCE [LARGE SCALE GENOMIC DNA]</scope>
    <source>
        <strain evidence="1 2">SZMC22713</strain>
    </source>
</reference>
<gene>
    <name evidence="1" type="ORF">BD410DRAFT_781993</name>
</gene>
<dbReference type="STRING" id="50990.A0A4Y7QK58"/>
<sequence>MLPFAPNTGQSLYSLPSINFPAPSFQSQPFTGSDPNAPEQFKTNVQFALHYVNDITRLARSALVGIENAYNPGTNPMQTASDIAALKDNLVSLSDLLRQTGVGALPLLPDDGTVPVSLDGMIQETSTNTLQTLYDSRKRIQENNGVVANLLSEVTKR</sequence>
<evidence type="ECO:0000313" key="2">
    <source>
        <dbReference type="Proteomes" id="UP000294933"/>
    </source>
</evidence>
<keyword evidence="2" id="KW-1185">Reference proteome</keyword>
<dbReference type="VEuPathDB" id="FungiDB:BD410DRAFT_781993"/>
<dbReference type="OrthoDB" id="3203574at2759"/>
<dbReference type="EMBL" id="ML170158">
    <property type="protein sequence ID" value="TDL28044.1"/>
    <property type="molecule type" value="Genomic_DNA"/>
</dbReference>
<evidence type="ECO:0000313" key="1">
    <source>
        <dbReference type="EMBL" id="TDL28044.1"/>
    </source>
</evidence>
<name>A0A4Y7QK58_9AGAM</name>